<dbReference type="SUPFAM" id="SSF53032">
    <property type="entry name" value="tRNA-intron endonuclease catalytic domain-like"/>
    <property type="match status" value="1"/>
</dbReference>
<reference evidence="5" key="2">
    <citation type="submission" date="2025-09" db="UniProtKB">
        <authorList>
            <consortium name="Ensembl"/>
        </authorList>
    </citation>
    <scope>IDENTIFICATION</scope>
</reference>
<evidence type="ECO:0000256" key="3">
    <source>
        <dbReference type="SAM" id="MobiDB-lite"/>
    </source>
</evidence>
<dbReference type="Gene3D" id="3.40.1350.10">
    <property type="match status" value="1"/>
</dbReference>
<gene>
    <name evidence="5" type="primary">TSEN15</name>
</gene>
<feature type="domain" description="tRNA-splicing endonuclease subunit Sen15" evidence="4">
    <location>
        <begin position="61"/>
        <end position="160"/>
    </location>
</feature>
<dbReference type="InterPro" id="IPR018593">
    <property type="entry name" value="tRNA-endonuc_su_Sen15"/>
</dbReference>
<dbReference type="PANTHER" id="PTHR28582">
    <property type="entry name" value="TRNA-SPLICING ENDONUCLEASE SUBUNIT SEN15"/>
    <property type="match status" value="1"/>
</dbReference>
<keyword evidence="6" id="KW-1185">Reference proteome</keyword>
<dbReference type="InterPro" id="IPR036167">
    <property type="entry name" value="tRNA_intron_Endo_cat-like_sf"/>
</dbReference>
<dbReference type="GO" id="GO:0005634">
    <property type="term" value="C:nucleus"/>
    <property type="evidence" value="ECO:0007669"/>
    <property type="project" value="UniProtKB-ARBA"/>
</dbReference>
<dbReference type="GeneTree" id="ENSGT00390000014781"/>
<organism evidence="5 6">
    <name type="scientific">Chelonoidis abingdonii</name>
    <name type="common">Abingdon island giant tortoise</name>
    <name type="synonym">Testudo abingdonii</name>
    <dbReference type="NCBI Taxonomy" id="106734"/>
    <lineage>
        <taxon>Eukaryota</taxon>
        <taxon>Metazoa</taxon>
        <taxon>Chordata</taxon>
        <taxon>Craniata</taxon>
        <taxon>Vertebrata</taxon>
        <taxon>Euteleostomi</taxon>
        <taxon>Archelosauria</taxon>
        <taxon>Testudinata</taxon>
        <taxon>Testudines</taxon>
        <taxon>Cryptodira</taxon>
        <taxon>Durocryptodira</taxon>
        <taxon>Testudinoidea</taxon>
        <taxon>Testudinidae</taxon>
        <taxon>Chelonoidis</taxon>
    </lineage>
</organism>
<evidence type="ECO:0000313" key="5">
    <source>
        <dbReference type="Ensembl" id="ENSCABP00000004756.1"/>
    </source>
</evidence>
<name>A0A8C0G7S5_CHEAB</name>
<dbReference type="OMA" id="ICHPSYY"/>
<evidence type="ECO:0000313" key="6">
    <source>
        <dbReference type="Proteomes" id="UP000694404"/>
    </source>
</evidence>
<accession>A0A8C0G7S5</accession>
<feature type="region of interest" description="Disordered" evidence="3">
    <location>
        <begin position="159"/>
        <end position="181"/>
    </location>
</feature>
<feature type="region of interest" description="Disordered" evidence="3">
    <location>
        <begin position="1"/>
        <end position="34"/>
    </location>
</feature>
<dbReference type="AlphaFoldDB" id="A0A8C0G7S5"/>
<evidence type="ECO:0000256" key="1">
    <source>
        <dbReference type="ARBA" id="ARBA00006091"/>
    </source>
</evidence>
<reference evidence="5" key="1">
    <citation type="submission" date="2025-08" db="UniProtKB">
        <authorList>
            <consortium name="Ensembl"/>
        </authorList>
    </citation>
    <scope>IDENTIFICATION</scope>
</reference>
<evidence type="ECO:0000259" key="4">
    <source>
        <dbReference type="Pfam" id="PF09631"/>
    </source>
</evidence>
<dbReference type="PANTHER" id="PTHR28582:SF1">
    <property type="entry name" value="TRNA-SPLICING ENDONUCLEASE SUBUNIT SEN15"/>
    <property type="match status" value="1"/>
</dbReference>
<evidence type="ECO:0000256" key="2">
    <source>
        <dbReference type="ARBA" id="ARBA00022694"/>
    </source>
</evidence>
<dbReference type="Ensembl" id="ENSCABT00000005172.1">
    <property type="protein sequence ID" value="ENSCABP00000004756.1"/>
    <property type="gene ID" value="ENSCABG00000003593.1"/>
</dbReference>
<dbReference type="Pfam" id="PF09631">
    <property type="entry name" value="Sen15"/>
    <property type="match status" value="1"/>
</dbReference>
<proteinExistence type="inferred from homology"/>
<protein>
    <submittedName>
        <fullName evidence="5">tRNA splicing endonuclease subunit 15</fullName>
    </submittedName>
</protein>
<dbReference type="InterPro" id="IPR011856">
    <property type="entry name" value="tRNA_endonuc-like_dom_sf"/>
</dbReference>
<dbReference type="GO" id="GO:0003676">
    <property type="term" value="F:nucleic acid binding"/>
    <property type="evidence" value="ECO:0007669"/>
    <property type="project" value="InterPro"/>
</dbReference>
<dbReference type="GO" id="GO:0006388">
    <property type="term" value="P:tRNA splicing, via endonucleolytic cleavage and ligation"/>
    <property type="evidence" value="ECO:0007669"/>
    <property type="project" value="InterPro"/>
</dbReference>
<feature type="compositionally biased region" description="Basic residues" evidence="3">
    <location>
        <begin position="172"/>
        <end position="181"/>
    </location>
</feature>
<dbReference type="Proteomes" id="UP000694404">
    <property type="component" value="Unplaced"/>
</dbReference>
<comment type="similarity">
    <text evidence="1">Belongs to the SEN15 family.</text>
</comment>
<keyword evidence="2" id="KW-0819">tRNA processing</keyword>
<feature type="compositionally biased region" description="Basic and acidic residues" evidence="3">
    <location>
        <begin position="1"/>
        <end position="10"/>
    </location>
</feature>
<sequence>RAARGSRMDEPGCAAPGTPRSGREPEARGSPCGNWMATHPKLTEMMSLDVADSTQVYAAFLVYLDLLEGKNWYNVTCVGLAELQLVCLHGREREAENLQVVVPTPVHMSFTHQRLREIMQKACIPQDETDSPLSVILAIVESDSTVVYYKLTDGFIMPDPPDDTEDMDNKQWRKKRRKLLR</sequence>